<name>A0A1D8FXQ8_9ACTN</name>
<proteinExistence type="predicted"/>
<keyword evidence="3" id="KW-1185">Reference proteome</keyword>
<evidence type="ECO:0000313" key="2">
    <source>
        <dbReference type="EMBL" id="AOT57988.1"/>
    </source>
</evidence>
<organism evidence="2 3">
    <name type="scientific">Streptomyces rubrolavendulae</name>
    <dbReference type="NCBI Taxonomy" id="285473"/>
    <lineage>
        <taxon>Bacteria</taxon>
        <taxon>Bacillati</taxon>
        <taxon>Actinomycetota</taxon>
        <taxon>Actinomycetes</taxon>
        <taxon>Kitasatosporales</taxon>
        <taxon>Streptomycetaceae</taxon>
        <taxon>Streptomyces</taxon>
    </lineage>
</organism>
<keyword evidence="1" id="KW-0472">Membrane</keyword>
<evidence type="ECO:0000256" key="1">
    <source>
        <dbReference type="SAM" id="Phobius"/>
    </source>
</evidence>
<sequence>MIGPEMLDTSRGQDPAPTEEARGCLFALSQPPLMIFLTVIGVLLLIASLHDLFLL</sequence>
<reference evidence="2 3" key="1">
    <citation type="submission" date="2016-09" db="EMBL/GenBank/DDBJ databases">
        <title>Streptomyces rubrolavendulae MJM4426 Genome sequencing and assembly.</title>
        <authorList>
            <person name="Kim J.-G."/>
        </authorList>
    </citation>
    <scope>NUCLEOTIDE SEQUENCE [LARGE SCALE GENOMIC DNA]</scope>
    <source>
        <strain evidence="2 3">MJM4426</strain>
    </source>
</reference>
<keyword evidence="1" id="KW-1133">Transmembrane helix</keyword>
<dbReference type="Proteomes" id="UP000095349">
    <property type="component" value="Chromosome"/>
</dbReference>
<accession>A0A1D8FXQ8</accession>
<dbReference type="STRING" id="285473.A4G23_00786"/>
<feature type="transmembrane region" description="Helical" evidence="1">
    <location>
        <begin position="33"/>
        <end position="54"/>
    </location>
</feature>
<keyword evidence="1" id="KW-0812">Transmembrane</keyword>
<protein>
    <submittedName>
        <fullName evidence="2">Uncharacterized protein</fullName>
    </submittedName>
</protein>
<dbReference type="EMBL" id="CP017316">
    <property type="protein sequence ID" value="AOT57988.1"/>
    <property type="molecule type" value="Genomic_DNA"/>
</dbReference>
<gene>
    <name evidence="2" type="ORF">A4G23_00786</name>
</gene>
<evidence type="ECO:0000313" key="3">
    <source>
        <dbReference type="Proteomes" id="UP000095349"/>
    </source>
</evidence>
<dbReference type="KEGG" id="srn:A4G23_00786"/>
<dbReference type="AlphaFoldDB" id="A0A1D8FXQ8"/>
<dbReference type="PATRIC" id="fig|285473.5.peg.831"/>